<evidence type="ECO:0000313" key="1">
    <source>
        <dbReference type="EMBL" id="CDM97772.1"/>
    </source>
</evidence>
<accession>A0A9P1KK82</accession>
<dbReference type="Proteomes" id="UP000032946">
    <property type="component" value="Chromosome"/>
</dbReference>
<dbReference type="AlphaFoldDB" id="A0A9P1KK82"/>
<protein>
    <submittedName>
        <fullName evidence="1">Uncharacterized protein</fullName>
    </submittedName>
</protein>
<proteinExistence type="predicted"/>
<dbReference type="RefSeq" id="WP_006623499.1">
    <property type="nucleotide sequence ID" value="NZ_FO818640.1"/>
</dbReference>
<organism evidence="1 2">
    <name type="scientific">Limnospira indica PCC 8005</name>
    <dbReference type="NCBI Taxonomy" id="376219"/>
    <lineage>
        <taxon>Bacteria</taxon>
        <taxon>Bacillati</taxon>
        <taxon>Cyanobacteriota</taxon>
        <taxon>Cyanophyceae</taxon>
        <taxon>Oscillatoriophycideae</taxon>
        <taxon>Oscillatoriales</taxon>
        <taxon>Sirenicapillariaceae</taxon>
        <taxon>Limnospira</taxon>
    </lineage>
</organism>
<keyword evidence="2" id="KW-1185">Reference proteome</keyword>
<reference evidence="1 2" key="1">
    <citation type="submission" date="2014-02" db="EMBL/GenBank/DDBJ databases">
        <authorList>
            <person name="Genoscope - CEA"/>
        </authorList>
    </citation>
    <scope>NUCLEOTIDE SEQUENCE [LARGE SCALE GENOMIC DNA]</scope>
    <source>
        <strain evidence="1 2">PCC 8005</strain>
    </source>
</reference>
<gene>
    <name evidence="1" type="ORF">ARTHRO_60373</name>
</gene>
<dbReference type="EMBL" id="FO818640">
    <property type="protein sequence ID" value="CDM97772.1"/>
    <property type="molecule type" value="Genomic_DNA"/>
</dbReference>
<sequence>MFYGVGAGVGSWLVFPVADLAPWGRVYQADLWELWLTAEPAPTHPGAGVYSWLVFPDGGSSTLGAGLSS</sequence>
<evidence type="ECO:0000313" key="2">
    <source>
        <dbReference type="Proteomes" id="UP000032946"/>
    </source>
</evidence>
<name>A0A9P1KK82_9CYAN</name>